<keyword evidence="1" id="KW-0808">Transferase</keyword>
<dbReference type="Pfam" id="PF00406">
    <property type="entry name" value="ADK"/>
    <property type="match status" value="1"/>
</dbReference>
<dbReference type="AlphaFoldDB" id="A0A8C6SM61"/>
<keyword evidence="2" id="KW-0547">Nucleotide-binding</keyword>
<dbReference type="Gene3D" id="3.40.50.300">
    <property type="entry name" value="P-loop containing nucleotide triphosphate hydrolases"/>
    <property type="match status" value="1"/>
</dbReference>
<dbReference type="SUPFAM" id="SSF52540">
    <property type="entry name" value="P-loop containing nucleoside triphosphate hydrolases"/>
    <property type="match status" value="1"/>
</dbReference>
<evidence type="ECO:0000313" key="6">
    <source>
        <dbReference type="Proteomes" id="UP000694523"/>
    </source>
</evidence>
<accession>A0A8C6SM61</accession>
<feature type="compositionally biased region" description="Basic and acidic residues" evidence="4">
    <location>
        <begin position="579"/>
        <end position="604"/>
    </location>
</feature>
<dbReference type="Gene3D" id="3.40.50.720">
    <property type="entry name" value="NAD(P)-binding Rossmann-like Domain"/>
    <property type="match status" value="1"/>
</dbReference>
<sequence length="686" mass="78310">MGDKKPKTKRIFMNDVDIYSSKHIAKFLSTCLVEEDEGEEPPVSEEPAFHIIGTVSSSFQNEKESGVMEHYVSPTREELLGHLLECDVILYNISENATQKLIEEASWALTALHDEMERFKSRKLFILISTVMTWAMTKPQNPDEADVPLSEEEFRRRRPHPGFRPHYELEKLVMKLGRTKKTRLPAYVVASGHQYGKGENLFHYFFKISWLMQSPAIPIFGQGINYIPMIHVYDLGGVIQSIILHKPKPKYILAVDDSKNTWEELVLAISVALGPGNVKEFPEQDAISMKAFQPKELDCLKVNLLLEASVIKELNLKLISEAGMVENIGSIVEEYKVTRKLLPVRIFLVGPPAVGKTTIAEKLCNFYQVHLIQIRDVVEEKLGKLSQEAPESQGATAAQQAELKDILGRLEEDGAVSADKKLLEIIKEKLSSKPCLNQGFVLDGFPHTYEQAQLLFFDANPENRESITVEPAYNKKITPENIFVFMASDEFLIERVQALPESVAEKRGYTQDAFLSRLKDYRERCAAEDTLLDYFEELEIFPEEIEMNADDVECTAALKKIIGMVGEPTNYGPSPEELEAQRRRQDEERRRRQASEAAQRKQRNEATLAEMAAHYQQWKKNLSELERQQQELLSAQSLPLRMYLMKYVMPSLSEAMLECSKARPEDPVDFLAEYLLRNNDESPLED</sequence>
<keyword evidence="3" id="KW-0418">Kinase</keyword>
<dbReference type="Pfam" id="PF05186">
    <property type="entry name" value="Dpy-30"/>
    <property type="match status" value="1"/>
</dbReference>
<dbReference type="SUPFAM" id="SSF51735">
    <property type="entry name" value="NAD(P)-binding Rossmann-fold domains"/>
    <property type="match status" value="1"/>
</dbReference>
<dbReference type="CDD" id="cd22967">
    <property type="entry name" value="DD_AK7"/>
    <property type="match status" value="1"/>
</dbReference>
<dbReference type="Ensembl" id="ENSNMLT00000009401.1">
    <property type="protein sequence ID" value="ENSNMLP00000008263.1"/>
    <property type="gene ID" value="ENSNMLG00000005876.1"/>
</dbReference>
<dbReference type="InterPro" id="IPR000850">
    <property type="entry name" value="Adenylat/UMP-CMP_kin"/>
</dbReference>
<dbReference type="Proteomes" id="UP000694523">
    <property type="component" value="Unplaced"/>
</dbReference>
<evidence type="ECO:0000256" key="2">
    <source>
        <dbReference type="ARBA" id="ARBA00022741"/>
    </source>
</evidence>
<dbReference type="GO" id="GO:0005524">
    <property type="term" value="F:ATP binding"/>
    <property type="evidence" value="ECO:0007669"/>
    <property type="project" value="InterPro"/>
</dbReference>
<dbReference type="GO" id="GO:0006139">
    <property type="term" value="P:nucleobase-containing compound metabolic process"/>
    <property type="evidence" value="ECO:0007669"/>
    <property type="project" value="InterPro"/>
</dbReference>
<dbReference type="Gene3D" id="1.20.890.10">
    <property type="entry name" value="cAMP-dependent protein kinase regulatory subunit, dimerization-anchoring domain"/>
    <property type="match status" value="1"/>
</dbReference>
<dbReference type="InterPro" id="IPR027417">
    <property type="entry name" value="P-loop_NTPase"/>
</dbReference>
<dbReference type="InterPro" id="IPR047499">
    <property type="entry name" value="DD_AK7"/>
</dbReference>
<name>A0A8C6SM61_9GOBI</name>
<keyword evidence="6" id="KW-1185">Reference proteome</keyword>
<evidence type="ECO:0000313" key="5">
    <source>
        <dbReference type="Ensembl" id="ENSNMLP00000008263.1"/>
    </source>
</evidence>
<dbReference type="PANTHER" id="PTHR23359">
    <property type="entry name" value="NUCLEOTIDE KINASE"/>
    <property type="match status" value="1"/>
</dbReference>
<protein>
    <submittedName>
        <fullName evidence="5">Uncharacterized protein</fullName>
    </submittedName>
</protein>
<feature type="region of interest" description="Disordered" evidence="4">
    <location>
        <begin position="566"/>
        <end position="605"/>
    </location>
</feature>
<organism evidence="5 6">
    <name type="scientific">Neogobius melanostomus</name>
    <name type="common">round goby</name>
    <dbReference type="NCBI Taxonomy" id="47308"/>
    <lineage>
        <taxon>Eukaryota</taxon>
        <taxon>Metazoa</taxon>
        <taxon>Chordata</taxon>
        <taxon>Craniata</taxon>
        <taxon>Vertebrata</taxon>
        <taxon>Euteleostomi</taxon>
        <taxon>Actinopterygii</taxon>
        <taxon>Neopterygii</taxon>
        <taxon>Teleostei</taxon>
        <taxon>Neoteleostei</taxon>
        <taxon>Acanthomorphata</taxon>
        <taxon>Gobiaria</taxon>
        <taxon>Gobiiformes</taxon>
        <taxon>Gobioidei</taxon>
        <taxon>Gobiidae</taxon>
        <taxon>Benthophilinae</taxon>
        <taxon>Neogobiini</taxon>
        <taxon>Neogobius</taxon>
    </lineage>
</organism>
<evidence type="ECO:0000256" key="4">
    <source>
        <dbReference type="SAM" id="MobiDB-lite"/>
    </source>
</evidence>
<dbReference type="GO" id="GO:0019205">
    <property type="term" value="F:nucleobase-containing compound kinase activity"/>
    <property type="evidence" value="ECO:0007669"/>
    <property type="project" value="InterPro"/>
</dbReference>
<dbReference type="InterPro" id="IPR036291">
    <property type="entry name" value="NAD(P)-bd_dom_sf"/>
</dbReference>
<reference evidence="5" key="2">
    <citation type="submission" date="2025-09" db="UniProtKB">
        <authorList>
            <consortium name="Ensembl"/>
        </authorList>
    </citation>
    <scope>IDENTIFICATION</scope>
</reference>
<evidence type="ECO:0000256" key="1">
    <source>
        <dbReference type="ARBA" id="ARBA00022679"/>
    </source>
</evidence>
<dbReference type="InterPro" id="IPR007858">
    <property type="entry name" value="Dpy-30_motif"/>
</dbReference>
<proteinExistence type="predicted"/>
<dbReference type="PRINTS" id="PR00094">
    <property type="entry name" value="ADENYLTKNASE"/>
</dbReference>
<evidence type="ECO:0000256" key="3">
    <source>
        <dbReference type="ARBA" id="ARBA00022777"/>
    </source>
</evidence>
<reference evidence="5" key="1">
    <citation type="submission" date="2025-08" db="UniProtKB">
        <authorList>
            <consortium name="Ensembl"/>
        </authorList>
    </citation>
    <scope>IDENTIFICATION</scope>
</reference>
<dbReference type="CDD" id="cd01428">
    <property type="entry name" value="ADK"/>
    <property type="match status" value="1"/>
</dbReference>